<evidence type="ECO:0000313" key="2">
    <source>
        <dbReference type="EMBL" id="GAP27404.1"/>
    </source>
</evidence>
<name>A0ABC9YPQ0_9NOCA</name>
<reference evidence="3" key="1">
    <citation type="submission" date="2015-07" db="EMBL/GenBank/DDBJ databases">
        <title>Nocardia seriolae U-1 whole genome shotgun sequence.</title>
        <authorList>
            <person name="Imajoh M."/>
            <person name="Fukumoto Y."/>
            <person name="Sukeda M."/>
            <person name="Yamane J."/>
            <person name="Yamasaki K."/>
            <person name="Shimizu M."/>
            <person name="Ohnishi K."/>
            <person name="Oshima S."/>
        </authorList>
    </citation>
    <scope>NUCLEOTIDE SEQUENCE [LARGE SCALE GENOMIC DNA]</scope>
    <source>
        <strain evidence="3">U-1</strain>
    </source>
</reference>
<gene>
    <name evidence="1" type="ORF">NS506_02836</name>
    <name evidence="2" type="ORF">NSK11_contig00017-0073</name>
</gene>
<dbReference type="Proteomes" id="UP000037179">
    <property type="component" value="Unassembled WGS sequence"/>
</dbReference>
<dbReference type="AlphaFoldDB" id="A0ABC9YPQ0"/>
<evidence type="ECO:0000313" key="4">
    <source>
        <dbReference type="Proteomes" id="UP000180166"/>
    </source>
</evidence>
<evidence type="ECO:0000313" key="1">
    <source>
        <dbReference type="EMBL" id="APA96896.1"/>
    </source>
</evidence>
<keyword evidence="3" id="KW-1185">Reference proteome</keyword>
<evidence type="ECO:0000313" key="3">
    <source>
        <dbReference type="Proteomes" id="UP000037179"/>
    </source>
</evidence>
<accession>A0ABC9YPQ0</accession>
<sequence length="306" mass="33136">MELAAERVEAGLEVVRPRLGHRDAWTRGMFWLVRSFLRANDSGVAGLDGDLRAAAGCFEEAGERWGWSTALTYLAFAQATLGDFAGASESVFAALVPAQELGNAVTLRVWLVMIRLHSGAVGAARTELETLPREQLATGDAVLARLLAADIARFEGELGESARVLAAVERDLNRVVNEDRSYRAMFGLRMGLLRATEGRVGAAVVHCSDTWATAVAIRDMPMAAEVSVGVARTCLAAGLPGAAAEALGRGTHCGVRPTPGIPTSWRCERNWRRRSETTPLSLTNVAEFSPVARRWPRSRRAWRQSV</sequence>
<evidence type="ECO:0008006" key="5">
    <source>
        <dbReference type="Google" id="ProtNLM"/>
    </source>
</evidence>
<reference evidence="2 3" key="2">
    <citation type="journal article" date="2016" name="Genome Announc.">
        <title>Draft Genome Sequence of Erythromycin- and Oxytetracycline-Sensitive Nocardia seriolae Strain U-1 (NBRC 110359).</title>
        <authorList>
            <person name="Imajoh M."/>
            <person name="Sukeda M."/>
            <person name="Shimizu M."/>
            <person name="Yamane J."/>
            <person name="Ohnishi K."/>
            <person name="Oshima S."/>
        </authorList>
    </citation>
    <scope>NUCLEOTIDE SEQUENCE [LARGE SCALE GENOMIC DNA]</scope>
    <source>
        <strain evidence="2 3">U-1</strain>
    </source>
</reference>
<proteinExistence type="predicted"/>
<dbReference type="EMBL" id="BBYQ01000017">
    <property type="protein sequence ID" value="GAP27404.1"/>
    <property type="molecule type" value="Genomic_DNA"/>
</dbReference>
<protein>
    <recommendedName>
        <fullName evidence="5">Non-specific serine/threonine protein kinase</fullName>
    </recommendedName>
</protein>
<dbReference type="EMBL" id="CP017839">
    <property type="protein sequence ID" value="APA96896.1"/>
    <property type="molecule type" value="Genomic_DNA"/>
</dbReference>
<dbReference type="Proteomes" id="UP000180166">
    <property type="component" value="Chromosome"/>
</dbReference>
<reference evidence="1 4" key="3">
    <citation type="submission" date="2016-10" db="EMBL/GenBank/DDBJ databases">
        <title>Genome sequence of Nocardia seriolae strain EM150506, isolated from Anguila japonica.</title>
        <authorList>
            <person name="Han H.-J."/>
        </authorList>
    </citation>
    <scope>NUCLEOTIDE SEQUENCE [LARGE SCALE GENOMIC DNA]</scope>
    <source>
        <strain evidence="1 4">EM150506</strain>
    </source>
</reference>
<organism evidence="2 3">
    <name type="scientific">Nocardia seriolae</name>
    <dbReference type="NCBI Taxonomy" id="37332"/>
    <lineage>
        <taxon>Bacteria</taxon>
        <taxon>Bacillati</taxon>
        <taxon>Actinomycetota</taxon>
        <taxon>Actinomycetes</taxon>
        <taxon>Mycobacteriales</taxon>
        <taxon>Nocardiaceae</taxon>
        <taxon>Nocardia</taxon>
    </lineage>
</organism>
<dbReference type="KEGG" id="nsr:NS506_02836"/>